<evidence type="ECO:0000256" key="7">
    <source>
        <dbReference type="RuleBase" id="RU361123"/>
    </source>
</evidence>
<dbReference type="InterPro" id="IPR002022">
    <property type="entry name" value="Pec_lyase"/>
</dbReference>
<evidence type="ECO:0000256" key="6">
    <source>
        <dbReference type="ARBA" id="ARBA00023239"/>
    </source>
</evidence>
<dbReference type="InterPro" id="IPR045032">
    <property type="entry name" value="PEL"/>
</dbReference>
<dbReference type="OMA" id="WILAYNI"/>
<sequence length="432" mass="47782">MTSCIILSMAIVVSAAKDSATHVPPDFQSDYSYSKPGFITTIESEASKDVGKAFLFHGEASKDVGNTSITFEGSLRRRKIAGRRGKGRGRGRRCRVADGTKCQFSRCGRGKLLPRCATGFASGVVGGRRGLSYTVTSHNDSLSNPAPGTLRYGAGLAYSNPRGVWITFSRDMTIRLRTQLLVWNHTTIDGRGFKIIITQSNIGMSGVENVIIHNLQVSGIYGGTGDTVHIFNSRKVWVDHLTCFDGENGLVSAVEGSTDITISNCYLANNNFNMLLGAEDTDIVDKDMRVTIYRNWFKNSNQRMPHCRWGYCHVVNNLYANWGLYAISARENARILSERNVFVAGIKPEVTQWSSDYNSQSDITPRIVSKGDLLLNGARFHEFLHFGRAGAPPYRRPRNYPPVVKPGKLFRLIGRCSGALVGKRIRSCFLYG</sequence>
<evidence type="ECO:0000313" key="11">
    <source>
        <dbReference type="Proteomes" id="UP000824469"/>
    </source>
</evidence>
<dbReference type="SUPFAM" id="SSF51126">
    <property type="entry name" value="Pectin lyase-like"/>
    <property type="match status" value="1"/>
</dbReference>
<evidence type="ECO:0000256" key="2">
    <source>
        <dbReference type="ARBA" id="ARBA00005220"/>
    </source>
</evidence>
<evidence type="ECO:0000256" key="4">
    <source>
        <dbReference type="ARBA" id="ARBA00022729"/>
    </source>
</evidence>
<evidence type="ECO:0000256" key="8">
    <source>
        <dbReference type="SAM" id="SignalP"/>
    </source>
</evidence>
<dbReference type="PRINTS" id="PR00807">
    <property type="entry name" value="AMBALLERGEN"/>
</dbReference>
<dbReference type="InterPro" id="IPR018082">
    <property type="entry name" value="AmbAllergen"/>
</dbReference>
<dbReference type="PANTHER" id="PTHR31683">
    <property type="entry name" value="PECTATE LYASE 18-RELATED"/>
    <property type="match status" value="1"/>
</dbReference>
<proteinExistence type="inferred from homology"/>
<evidence type="ECO:0000256" key="1">
    <source>
        <dbReference type="ARBA" id="ARBA00000695"/>
    </source>
</evidence>
<keyword evidence="5 7" id="KW-0106">Calcium</keyword>
<comment type="similarity">
    <text evidence="7">Belongs to the polysaccharide lyase 1 family.</text>
</comment>
<dbReference type="Proteomes" id="UP000824469">
    <property type="component" value="Unassembled WGS sequence"/>
</dbReference>
<dbReference type="InterPro" id="IPR011050">
    <property type="entry name" value="Pectin_lyase_fold/virulence"/>
</dbReference>
<feature type="signal peptide" evidence="8">
    <location>
        <begin position="1"/>
        <end position="15"/>
    </location>
</feature>
<dbReference type="Pfam" id="PF00544">
    <property type="entry name" value="Pectate_lyase_4"/>
    <property type="match status" value="1"/>
</dbReference>
<dbReference type="PANTHER" id="PTHR31683:SF18">
    <property type="entry name" value="PECTATE LYASE 21-RELATED"/>
    <property type="match status" value="1"/>
</dbReference>
<feature type="chain" id="PRO_5041462458" description="Pectate lyase" evidence="8">
    <location>
        <begin position="16"/>
        <end position="432"/>
    </location>
</feature>
<dbReference type="EC" id="4.2.2.2" evidence="7"/>
<evidence type="ECO:0000259" key="9">
    <source>
        <dbReference type="SMART" id="SM00656"/>
    </source>
</evidence>
<dbReference type="GO" id="GO:0030570">
    <property type="term" value="F:pectate lyase activity"/>
    <property type="evidence" value="ECO:0007669"/>
    <property type="project" value="UniProtKB-EC"/>
</dbReference>
<comment type="catalytic activity">
    <reaction evidence="1 7">
        <text>Eliminative cleavage of (1-&gt;4)-alpha-D-galacturonan to give oligosaccharides with 4-deoxy-alpha-D-galact-4-enuronosyl groups at their non-reducing ends.</text>
        <dbReference type="EC" id="4.2.2.2"/>
    </reaction>
</comment>
<evidence type="ECO:0000256" key="3">
    <source>
        <dbReference type="ARBA" id="ARBA00022723"/>
    </source>
</evidence>
<comment type="cofactor">
    <cofactor evidence="7">
        <name>Ca(2+)</name>
        <dbReference type="ChEBI" id="CHEBI:29108"/>
    </cofactor>
    <text evidence="7">Binds 1 Ca(2+) ion. Required for its activity.</text>
</comment>
<keyword evidence="6 7" id="KW-0456">Lyase</keyword>
<dbReference type="EMBL" id="JAHRHJ020000008">
    <property type="protein sequence ID" value="KAH9306896.1"/>
    <property type="molecule type" value="Genomic_DNA"/>
</dbReference>
<evidence type="ECO:0000256" key="5">
    <source>
        <dbReference type="ARBA" id="ARBA00022837"/>
    </source>
</evidence>
<comment type="pathway">
    <text evidence="2 7">Glycan metabolism; pectin degradation; 2-dehydro-3-deoxy-D-gluconate from pectin: step 2/5.</text>
</comment>
<organism evidence="10 11">
    <name type="scientific">Taxus chinensis</name>
    <name type="common">Chinese yew</name>
    <name type="synonym">Taxus wallichiana var. chinensis</name>
    <dbReference type="NCBI Taxonomy" id="29808"/>
    <lineage>
        <taxon>Eukaryota</taxon>
        <taxon>Viridiplantae</taxon>
        <taxon>Streptophyta</taxon>
        <taxon>Embryophyta</taxon>
        <taxon>Tracheophyta</taxon>
        <taxon>Spermatophyta</taxon>
        <taxon>Pinopsida</taxon>
        <taxon>Pinidae</taxon>
        <taxon>Conifers II</taxon>
        <taxon>Cupressales</taxon>
        <taxon>Taxaceae</taxon>
        <taxon>Taxus</taxon>
    </lineage>
</organism>
<keyword evidence="4 8" id="KW-0732">Signal</keyword>
<dbReference type="SMART" id="SM00656">
    <property type="entry name" value="Amb_all"/>
    <property type="match status" value="1"/>
</dbReference>
<dbReference type="InterPro" id="IPR012334">
    <property type="entry name" value="Pectin_lyas_fold"/>
</dbReference>
<dbReference type="Gene3D" id="2.160.20.10">
    <property type="entry name" value="Single-stranded right-handed beta-helix, Pectin lyase-like"/>
    <property type="match status" value="1"/>
</dbReference>
<accession>A0AA38FNF7</accession>
<comment type="caution">
    <text evidence="10">The sequence shown here is derived from an EMBL/GenBank/DDBJ whole genome shotgun (WGS) entry which is preliminary data.</text>
</comment>
<reference evidence="10 11" key="1">
    <citation type="journal article" date="2021" name="Nat. Plants">
        <title>The Taxus genome provides insights into paclitaxel biosynthesis.</title>
        <authorList>
            <person name="Xiong X."/>
            <person name="Gou J."/>
            <person name="Liao Q."/>
            <person name="Li Y."/>
            <person name="Zhou Q."/>
            <person name="Bi G."/>
            <person name="Li C."/>
            <person name="Du R."/>
            <person name="Wang X."/>
            <person name="Sun T."/>
            <person name="Guo L."/>
            <person name="Liang H."/>
            <person name="Lu P."/>
            <person name="Wu Y."/>
            <person name="Zhang Z."/>
            <person name="Ro D.K."/>
            <person name="Shang Y."/>
            <person name="Huang S."/>
            <person name="Yan J."/>
        </authorList>
    </citation>
    <scope>NUCLEOTIDE SEQUENCE [LARGE SCALE GENOMIC DNA]</scope>
    <source>
        <strain evidence="10">Ta-2019</strain>
    </source>
</reference>
<keyword evidence="3 7" id="KW-0479">Metal-binding</keyword>
<dbReference type="AlphaFoldDB" id="A0AA38FNF7"/>
<name>A0AA38FNF7_TAXCH</name>
<gene>
    <name evidence="10" type="ORF">KI387_011300</name>
</gene>
<evidence type="ECO:0000313" key="10">
    <source>
        <dbReference type="EMBL" id="KAH9306896.1"/>
    </source>
</evidence>
<protein>
    <recommendedName>
        <fullName evidence="7">Pectate lyase</fullName>
        <ecNumber evidence="7">4.2.2.2</ecNumber>
    </recommendedName>
</protein>
<keyword evidence="11" id="KW-1185">Reference proteome</keyword>
<dbReference type="GO" id="GO:0046872">
    <property type="term" value="F:metal ion binding"/>
    <property type="evidence" value="ECO:0007669"/>
    <property type="project" value="UniProtKB-KW"/>
</dbReference>
<feature type="domain" description="Pectate lyase" evidence="9">
    <location>
        <begin position="171"/>
        <end position="348"/>
    </location>
</feature>